<sequence>MRNTGRKIKDESDIVNAIGENHLLTSSLNPSCMYVVVRNVPHITWFSVSDSVDNFFQTNHPNHYIGHQAVYNANKYARLVRKSDKLHNWLDYYQLQSERHPDKKLTIRTGFCGLWGRKVDAVGTHPWAYASSEDSHCKV</sequence>
<organism evidence="2 3">
    <name type="scientific">Crotalaria pallida</name>
    <name type="common">Smooth rattlebox</name>
    <name type="synonym">Crotalaria striata</name>
    <dbReference type="NCBI Taxonomy" id="3830"/>
    <lineage>
        <taxon>Eukaryota</taxon>
        <taxon>Viridiplantae</taxon>
        <taxon>Streptophyta</taxon>
        <taxon>Embryophyta</taxon>
        <taxon>Tracheophyta</taxon>
        <taxon>Spermatophyta</taxon>
        <taxon>Magnoliopsida</taxon>
        <taxon>eudicotyledons</taxon>
        <taxon>Gunneridae</taxon>
        <taxon>Pentapetalae</taxon>
        <taxon>rosids</taxon>
        <taxon>fabids</taxon>
        <taxon>Fabales</taxon>
        <taxon>Fabaceae</taxon>
        <taxon>Papilionoideae</taxon>
        <taxon>50 kb inversion clade</taxon>
        <taxon>genistoids sensu lato</taxon>
        <taxon>core genistoids</taxon>
        <taxon>Crotalarieae</taxon>
        <taxon>Crotalaria</taxon>
    </lineage>
</organism>
<dbReference type="Proteomes" id="UP001372338">
    <property type="component" value="Unassembled WGS sequence"/>
</dbReference>
<dbReference type="PANTHER" id="PTHR13018">
    <property type="entry name" value="PROBABLE MEMBRANE PROTEIN DUF221-RELATED"/>
    <property type="match status" value="1"/>
</dbReference>
<dbReference type="Pfam" id="PF14703">
    <property type="entry name" value="PHM7_cyt"/>
    <property type="match status" value="1"/>
</dbReference>
<reference evidence="2 3" key="1">
    <citation type="submission" date="2024-01" db="EMBL/GenBank/DDBJ databases">
        <title>The genomes of 5 underutilized Papilionoideae crops provide insights into root nodulation and disease resistanc.</title>
        <authorList>
            <person name="Yuan L."/>
        </authorList>
    </citation>
    <scope>NUCLEOTIDE SEQUENCE [LARGE SCALE GENOMIC DNA]</scope>
    <source>
        <strain evidence="2">ZHUSHIDOU_FW_LH</strain>
        <tissue evidence="2">Leaf</tissue>
    </source>
</reference>
<dbReference type="EMBL" id="JAYWIO010000006">
    <property type="protein sequence ID" value="KAK7256639.1"/>
    <property type="molecule type" value="Genomic_DNA"/>
</dbReference>
<accession>A0AAN9EGJ1</accession>
<evidence type="ECO:0000313" key="2">
    <source>
        <dbReference type="EMBL" id="KAK7256639.1"/>
    </source>
</evidence>
<name>A0AAN9EGJ1_CROPI</name>
<dbReference type="AlphaFoldDB" id="A0AAN9EGJ1"/>
<evidence type="ECO:0000259" key="1">
    <source>
        <dbReference type="Pfam" id="PF14703"/>
    </source>
</evidence>
<keyword evidence="3" id="KW-1185">Reference proteome</keyword>
<dbReference type="GO" id="GO:0005227">
    <property type="term" value="F:calcium-activated cation channel activity"/>
    <property type="evidence" value="ECO:0007669"/>
    <property type="project" value="InterPro"/>
</dbReference>
<comment type="caution">
    <text evidence="2">The sequence shown here is derived from an EMBL/GenBank/DDBJ whole genome shotgun (WGS) entry which is preliminary data.</text>
</comment>
<dbReference type="GO" id="GO:0005886">
    <property type="term" value="C:plasma membrane"/>
    <property type="evidence" value="ECO:0007669"/>
    <property type="project" value="TreeGrafter"/>
</dbReference>
<evidence type="ECO:0000313" key="3">
    <source>
        <dbReference type="Proteomes" id="UP001372338"/>
    </source>
</evidence>
<protein>
    <recommendedName>
        <fullName evidence="1">CSC1/OSCA1-like cytosolic domain-containing protein</fullName>
    </recommendedName>
</protein>
<dbReference type="InterPro" id="IPR045122">
    <property type="entry name" value="Csc1-like"/>
</dbReference>
<proteinExistence type="predicted"/>
<feature type="domain" description="CSC1/OSCA1-like cytosolic" evidence="1">
    <location>
        <begin position="35"/>
        <end position="122"/>
    </location>
</feature>
<dbReference type="PANTHER" id="PTHR13018:SF98">
    <property type="entry name" value="TO DEHYDRATION PROTEIN, PUTATIVE, EXPRESSED-RELATED"/>
    <property type="match status" value="1"/>
</dbReference>
<dbReference type="InterPro" id="IPR027815">
    <property type="entry name" value="CSC1/OSCA1-like_cyt"/>
</dbReference>
<gene>
    <name evidence="2" type="ORF">RIF29_30093</name>
</gene>